<name>A0ABV3WAV8_9BURK</name>
<proteinExistence type="predicted"/>
<gene>
    <name evidence="1" type="ORF">AB3X84_09710</name>
</gene>
<dbReference type="EMBL" id="JBFPKE010000002">
    <property type="protein sequence ID" value="MEX3750277.1"/>
    <property type="molecule type" value="Genomic_DNA"/>
</dbReference>
<comment type="caution">
    <text evidence="1">The sequence shown here is derived from an EMBL/GenBank/DDBJ whole genome shotgun (WGS) entry which is preliminary data.</text>
</comment>
<accession>A0ABV3WAV8</accession>
<dbReference type="Proteomes" id="UP001558535">
    <property type="component" value="Unassembled WGS sequence"/>
</dbReference>
<reference evidence="1 2" key="1">
    <citation type="submission" date="2024-07" db="EMBL/GenBank/DDBJ databases">
        <title>A survey of Mimosa microsymbionts across Brazilian biomes reveals a high diversity of Paraburkholderia nodulating endemic species, but also that Cupriavidus is common as a symbiont of widespread species.</title>
        <authorList>
            <person name="Rouws L."/>
            <person name="Barauna A."/>
            <person name="Beukes C."/>
            <person name="Rouws J.R.C."/>
            <person name="De Faria S.M."/>
            <person name="Gross E."/>
            <person name="Bueno Dos Reis Junior F."/>
            <person name="Simon M.F."/>
            <person name="Maluk M."/>
            <person name="Odee D.W."/>
            <person name="Kenicer G."/>
            <person name="Young J.P.W."/>
            <person name="Reis V.M."/>
            <person name="Zilli J."/>
            <person name="James E.K."/>
        </authorList>
    </citation>
    <scope>NUCLEOTIDE SEQUENCE [LARGE SCALE GENOMIC DNA]</scope>
    <source>
        <strain evidence="1 2">BR14375</strain>
    </source>
</reference>
<sequence>MRTSKSHHARLGIIAGQVQPDSARAPGVREDQMAFFERRADAIDAVRSRAIDAYASTTLGNCMLANRIGGSIFEAVAHKPETNGKQQEFPFGAFSFTERTTICAMR</sequence>
<evidence type="ECO:0000313" key="2">
    <source>
        <dbReference type="Proteomes" id="UP001558535"/>
    </source>
</evidence>
<keyword evidence="2" id="KW-1185">Reference proteome</keyword>
<dbReference type="Gene3D" id="3.40.190.10">
    <property type="entry name" value="Periplasmic binding protein-like II"/>
    <property type="match status" value="1"/>
</dbReference>
<organism evidence="1 2">
    <name type="scientific">Paraburkholderia phenoliruptrix</name>
    <dbReference type="NCBI Taxonomy" id="252970"/>
    <lineage>
        <taxon>Bacteria</taxon>
        <taxon>Pseudomonadati</taxon>
        <taxon>Pseudomonadota</taxon>
        <taxon>Betaproteobacteria</taxon>
        <taxon>Burkholderiales</taxon>
        <taxon>Burkholderiaceae</taxon>
        <taxon>Paraburkholderia</taxon>
    </lineage>
</organism>
<protein>
    <submittedName>
        <fullName evidence="1">Uncharacterized protein</fullName>
    </submittedName>
</protein>
<evidence type="ECO:0000313" key="1">
    <source>
        <dbReference type="EMBL" id="MEX3750277.1"/>
    </source>
</evidence>